<dbReference type="EMBL" id="JOKH01000002">
    <property type="protein sequence ID" value="KEQ18502.1"/>
    <property type="molecule type" value="Genomic_DNA"/>
</dbReference>
<keyword evidence="8" id="KW-0175">Coiled coil</keyword>
<evidence type="ECO:0008006" key="14">
    <source>
        <dbReference type="Google" id="ProtNLM"/>
    </source>
</evidence>
<dbReference type="Pfam" id="PF02706">
    <property type="entry name" value="Wzz"/>
    <property type="match status" value="1"/>
</dbReference>
<evidence type="ECO:0000259" key="11">
    <source>
        <dbReference type="Pfam" id="PF13807"/>
    </source>
</evidence>
<dbReference type="SUPFAM" id="SSF52540">
    <property type="entry name" value="P-loop containing nucleoside triphosphate hydrolases"/>
    <property type="match status" value="1"/>
</dbReference>
<evidence type="ECO:0000256" key="2">
    <source>
        <dbReference type="ARBA" id="ARBA00022475"/>
    </source>
</evidence>
<protein>
    <recommendedName>
        <fullName evidence="14">Polysaccharide chain length determinant N-terminal domain-containing protein</fullName>
    </recommendedName>
</protein>
<evidence type="ECO:0000313" key="12">
    <source>
        <dbReference type="EMBL" id="KEQ18502.1"/>
    </source>
</evidence>
<reference evidence="12 13" key="1">
    <citation type="submission" date="2014-06" db="EMBL/GenBank/DDBJ databases">
        <title>Whole Genome Sequences of Three Symbiotic Endozoicomonas Bacteria.</title>
        <authorList>
            <person name="Neave M.J."/>
            <person name="Apprill A."/>
            <person name="Voolstra C.R."/>
        </authorList>
    </citation>
    <scope>NUCLEOTIDE SEQUENCE [LARGE SCALE GENOMIC DNA]</scope>
    <source>
        <strain evidence="12 13">DSM 25634</strain>
    </source>
</reference>
<dbReference type="CDD" id="cd05387">
    <property type="entry name" value="BY-kinase"/>
    <property type="match status" value="1"/>
</dbReference>
<evidence type="ECO:0000256" key="4">
    <source>
        <dbReference type="ARBA" id="ARBA00022741"/>
    </source>
</evidence>
<keyword evidence="7 9" id="KW-0472">Membrane</keyword>
<dbReference type="STRING" id="1137799.GZ78_13545"/>
<dbReference type="PANTHER" id="PTHR32309">
    <property type="entry name" value="TYROSINE-PROTEIN KINASE"/>
    <property type="match status" value="1"/>
</dbReference>
<evidence type="ECO:0000256" key="9">
    <source>
        <dbReference type="SAM" id="Phobius"/>
    </source>
</evidence>
<dbReference type="InterPro" id="IPR027417">
    <property type="entry name" value="P-loop_NTPase"/>
</dbReference>
<dbReference type="eggNOG" id="COG3206">
    <property type="taxonomic scope" value="Bacteria"/>
</dbReference>
<keyword evidence="3 9" id="KW-0812">Transmembrane</keyword>
<evidence type="ECO:0000256" key="1">
    <source>
        <dbReference type="ARBA" id="ARBA00004651"/>
    </source>
</evidence>
<feature type="transmembrane region" description="Helical" evidence="9">
    <location>
        <begin position="30"/>
        <end position="51"/>
    </location>
</feature>
<feature type="domain" description="Tyrosine-protein kinase G-rich" evidence="11">
    <location>
        <begin position="361"/>
        <end position="439"/>
    </location>
</feature>
<dbReference type="GO" id="GO:0004713">
    <property type="term" value="F:protein tyrosine kinase activity"/>
    <property type="evidence" value="ECO:0007669"/>
    <property type="project" value="TreeGrafter"/>
</dbReference>
<dbReference type="GO" id="GO:0005886">
    <property type="term" value="C:plasma membrane"/>
    <property type="evidence" value="ECO:0007669"/>
    <property type="project" value="UniProtKB-SubCell"/>
</dbReference>
<keyword evidence="5" id="KW-0067">ATP-binding</keyword>
<dbReference type="NCBIfam" id="TIGR01007">
    <property type="entry name" value="eps_fam"/>
    <property type="match status" value="1"/>
</dbReference>
<evidence type="ECO:0000256" key="7">
    <source>
        <dbReference type="ARBA" id="ARBA00023136"/>
    </source>
</evidence>
<dbReference type="InterPro" id="IPR003856">
    <property type="entry name" value="LPS_length_determ_N"/>
</dbReference>
<evidence type="ECO:0000256" key="6">
    <source>
        <dbReference type="ARBA" id="ARBA00022989"/>
    </source>
</evidence>
<dbReference type="InterPro" id="IPR050445">
    <property type="entry name" value="Bact_polysacc_biosynth/exp"/>
</dbReference>
<gene>
    <name evidence="12" type="ORF">GZ78_13545</name>
</gene>
<dbReference type="eggNOG" id="COG0489">
    <property type="taxonomic scope" value="Bacteria"/>
</dbReference>
<evidence type="ECO:0000256" key="5">
    <source>
        <dbReference type="ARBA" id="ARBA00022840"/>
    </source>
</evidence>
<evidence type="ECO:0000256" key="3">
    <source>
        <dbReference type="ARBA" id="ARBA00022692"/>
    </source>
</evidence>
<dbReference type="GO" id="GO:0005524">
    <property type="term" value="F:ATP binding"/>
    <property type="evidence" value="ECO:0007669"/>
    <property type="project" value="UniProtKB-KW"/>
</dbReference>
<dbReference type="InterPro" id="IPR032807">
    <property type="entry name" value="GNVR"/>
</dbReference>
<dbReference type="InterPro" id="IPR005702">
    <property type="entry name" value="Wzc-like_C"/>
</dbReference>
<dbReference type="Gene3D" id="3.40.50.300">
    <property type="entry name" value="P-loop containing nucleotide triphosphate hydrolases"/>
    <property type="match status" value="1"/>
</dbReference>
<accession>A0A081NJ79</accession>
<feature type="domain" description="Polysaccharide chain length determinant N-terminal" evidence="10">
    <location>
        <begin position="19"/>
        <end position="108"/>
    </location>
</feature>
<comment type="caution">
    <text evidence="12">The sequence shown here is derived from an EMBL/GenBank/DDBJ whole genome shotgun (WGS) entry which is preliminary data.</text>
</comment>
<evidence type="ECO:0000313" key="13">
    <source>
        <dbReference type="Proteomes" id="UP000028073"/>
    </source>
</evidence>
<feature type="coiled-coil region" evidence="8">
    <location>
        <begin position="275"/>
        <end position="376"/>
    </location>
</feature>
<sequence length="685" mass="76495">MNQPVQYSTVVKPRDAEVISISELLSVLKIYRWLIPAFTGLVTLAVIFYAISLQPQYLATATLMIEDRDKSIISIKDIYGIAGSDTYLNTQYEILKSRAVMERAFNNLIQKEKISLSDVEQDYNILLNDFAKNVSVSPVRKTQIVYISYQSENPELAASAANAIAHAYTETWLDSRLAVTTNAKDWMQVRLKDLTAELEEAEQALQGYREREGLIDLGGELVLSRSELTALTQSLASIQGQLAEAESVYLQIRNTGKDNYEGLGSLPIVLQNGLIQRLKEDKSVLEREVEQLSRRYGPRHPKMKSALSKLESINQNIQKQIKKIVQGAEREYEVVLSNEKAIQDNVERARSRVQAINRKQFRLNELERQVKTKRDLYDVFFTRIGETQATSDLNTSNARIIDEALVPLNPSSPIKKLIVLAGAVIAFILSMALVIIREMLDNTVRVARDAEEKLNQTLLCVVPDKKFSKRKRDEVLRFSPVSSDAYSEAIRTIRSSIHLNRSSLDHKVFAVTSTAASEGKTSVAFNTALAFAELGRTLYIEANLREPAIHHYLESDVCTGGLVDILESQAQVESCTARYGKLSIISAGRETVYAQEMLVAEKFSNLLGLLRDQYDYVFVDCPSLEQVSDALVVAKHCDSVLYIVGAGKLNVERVNAGIARIIQSGADMAGVILNKADPSRTLYKG</sequence>
<keyword evidence="6 9" id="KW-1133">Transmembrane helix</keyword>
<dbReference type="RefSeq" id="WP_034835906.1">
    <property type="nucleotide sequence ID" value="NZ_JOKH01000002.1"/>
</dbReference>
<dbReference type="Proteomes" id="UP000028073">
    <property type="component" value="Unassembled WGS sequence"/>
</dbReference>
<keyword evidence="4" id="KW-0547">Nucleotide-binding</keyword>
<dbReference type="AlphaFoldDB" id="A0A081NJ79"/>
<proteinExistence type="predicted"/>
<feature type="transmembrane region" description="Helical" evidence="9">
    <location>
        <begin position="417"/>
        <end position="436"/>
    </location>
</feature>
<comment type="subcellular location">
    <subcellularLocation>
        <location evidence="1">Cell membrane</location>
        <topology evidence="1">Multi-pass membrane protein</topology>
    </subcellularLocation>
</comment>
<dbReference type="Pfam" id="PF13807">
    <property type="entry name" value="GNVR"/>
    <property type="match status" value="1"/>
</dbReference>
<dbReference type="OrthoDB" id="9775724at2"/>
<feature type="coiled-coil region" evidence="8">
    <location>
        <begin position="184"/>
        <end position="211"/>
    </location>
</feature>
<evidence type="ECO:0000259" key="10">
    <source>
        <dbReference type="Pfam" id="PF02706"/>
    </source>
</evidence>
<name>A0A081NJ79_9GAMM</name>
<keyword evidence="2" id="KW-1003">Cell membrane</keyword>
<keyword evidence="13" id="KW-1185">Reference proteome</keyword>
<dbReference type="PANTHER" id="PTHR32309:SF13">
    <property type="entry name" value="FERRIC ENTEROBACTIN TRANSPORT PROTEIN FEPE"/>
    <property type="match status" value="1"/>
</dbReference>
<organism evidence="12 13">
    <name type="scientific">Endozoicomonas numazuensis</name>
    <dbReference type="NCBI Taxonomy" id="1137799"/>
    <lineage>
        <taxon>Bacteria</taxon>
        <taxon>Pseudomonadati</taxon>
        <taxon>Pseudomonadota</taxon>
        <taxon>Gammaproteobacteria</taxon>
        <taxon>Oceanospirillales</taxon>
        <taxon>Endozoicomonadaceae</taxon>
        <taxon>Endozoicomonas</taxon>
    </lineage>
</organism>
<evidence type="ECO:0000256" key="8">
    <source>
        <dbReference type="SAM" id="Coils"/>
    </source>
</evidence>